<dbReference type="NCBIfam" id="NF008956">
    <property type="entry name" value="PRK12299.1"/>
    <property type="match status" value="1"/>
</dbReference>
<dbReference type="InterPro" id="IPR014100">
    <property type="entry name" value="GTP-bd_Obg/CgtA"/>
</dbReference>
<reference evidence="12 13" key="1">
    <citation type="submission" date="2018-05" db="EMBL/GenBank/DDBJ databases">
        <title>Genomic Encyclopedia of Type Strains, Phase IV (KMG-IV): sequencing the most valuable type-strain genomes for metagenomic binning, comparative biology and taxonomic classification.</title>
        <authorList>
            <person name="Goeker M."/>
        </authorList>
    </citation>
    <scope>NUCLEOTIDE SEQUENCE [LARGE SCALE GENOMIC DNA]</scope>
    <source>
        <strain evidence="12 13">DSM 28579</strain>
    </source>
</reference>
<evidence type="ECO:0000256" key="7">
    <source>
        <dbReference type="ARBA" id="ARBA00023134"/>
    </source>
</evidence>
<comment type="similarity">
    <text evidence="1 8">Belongs to the TRAFAC class OBG-HflX-like GTPase superfamily. OBG GTPase family.</text>
</comment>
<feature type="binding site" evidence="8">
    <location>
        <position position="196"/>
    </location>
    <ligand>
        <name>Mg(2+)</name>
        <dbReference type="ChEBI" id="CHEBI:18420"/>
    </ligand>
</feature>
<evidence type="ECO:0000313" key="12">
    <source>
        <dbReference type="EMBL" id="PVX50993.1"/>
    </source>
</evidence>
<comment type="subunit">
    <text evidence="8">Monomer.</text>
</comment>
<proteinExistence type="inferred from homology"/>
<evidence type="ECO:0000256" key="1">
    <source>
        <dbReference type="ARBA" id="ARBA00007699"/>
    </source>
</evidence>
<dbReference type="EC" id="3.6.5.-" evidence="8"/>
<dbReference type="Pfam" id="PF01018">
    <property type="entry name" value="GTP1_OBG"/>
    <property type="match status" value="1"/>
</dbReference>
<sequence length="329" mass="35888">MAESNFVDYVKIFTRSGAGGNGSAHLRRDKITAKGGPDGGDGGRGGHVILRANPQLWTLIHLKYQRHVFAKDGENGSQSRSTGANGEDAIIEVPLGTVAKDADTGEIITEITEENDEVILLNGGRGGQGNWHFKSATMQTPRFAQTGGERKERTVILELKVLADIGLVGFPSAGKSTLLSVVSAAKPKIAAYPFTTLVPNLGIVTYRDNLSFVMADIPGIIEDAHLGKGLGIRFLRHIERNATLLFMVPADTKDIKKEYEILLNELKQYNPELLDKKRLLAISKSDLLDDELIAEMKQELPENIPTIFISSVSGKGITELKDMIWKTLN</sequence>
<dbReference type="PROSITE" id="PS51710">
    <property type="entry name" value="G_OBG"/>
    <property type="match status" value="1"/>
</dbReference>
<feature type="binding site" evidence="8">
    <location>
        <begin position="169"/>
        <end position="176"/>
    </location>
    <ligand>
        <name>GTP</name>
        <dbReference type="ChEBI" id="CHEBI:37565"/>
    </ligand>
</feature>
<comment type="caution">
    <text evidence="12">The sequence shown here is derived from an EMBL/GenBank/DDBJ whole genome shotgun (WGS) entry which is preliminary data.</text>
</comment>
<keyword evidence="6 8" id="KW-0460">Magnesium</keyword>
<evidence type="ECO:0000256" key="9">
    <source>
        <dbReference type="SAM" id="MobiDB-lite"/>
    </source>
</evidence>
<dbReference type="PANTHER" id="PTHR11702:SF31">
    <property type="entry name" value="MITOCHONDRIAL RIBOSOME-ASSOCIATED GTPASE 2"/>
    <property type="match status" value="1"/>
</dbReference>
<feature type="binding site" evidence="8">
    <location>
        <begin position="216"/>
        <end position="219"/>
    </location>
    <ligand>
        <name>GTP</name>
        <dbReference type="ChEBI" id="CHEBI:37565"/>
    </ligand>
</feature>
<dbReference type="GO" id="GO:0003924">
    <property type="term" value="F:GTPase activity"/>
    <property type="evidence" value="ECO:0007669"/>
    <property type="project" value="UniProtKB-UniRule"/>
</dbReference>
<accession>A0A7L4UPC6</accession>
<dbReference type="Pfam" id="PF01926">
    <property type="entry name" value="MMR_HSR1"/>
    <property type="match status" value="1"/>
</dbReference>
<feature type="binding site" evidence="8">
    <location>
        <begin position="194"/>
        <end position="198"/>
    </location>
    <ligand>
        <name>GTP</name>
        <dbReference type="ChEBI" id="CHEBI:37565"/>
    </ligand>
</feature>
<feature type="domain" description="OBG-type G" evidence="10">
    <location>
        <begin position="163"/>
        <end position="329"/>
    </location>
</feature>
<dbReference type="GO" id="GO:0000287">
    <property type="term" value="F:magnesium ion binding"/>
    <property type="evidence" value="ECO:0007669"/>
    <property type="project" value="InterPro"/>
</dbReference>
<keyword evidence="2 8" id="KW-0963">Cytoplasm</keyword>
<dbReference type="FunFam" id="2.70.210.12:FF:000001">
    <property type="entry name" value="GTPase Obg"/>
    <property type="match status" value="1"/>
</dbReference>
<dbReference type="Proteomes" id="UP000251835">
    <property type="component" value="Unassembled WGS sequence"/>
</dbReference>
<evidence type="ECO:0000256" key="2">
    <source>
        <dbReference type="ARBA" id="ARBA00022490"/>
    </source>
</evidence>
<keyword evidence="13" id="KW-1185">Reference proteome</keyword>
<feature type="binding site" evidence="8">
    <location>
        <begin position="310"/>
        <end position="312"/>
    </location>
    <ligand>
        <name>GTP</name>
        <dbReference type="ChEBI" id="CHEBI:37565"/>
    </ligand>
</feature>
<evidence type="ECO:0000256" key="5">
    <source>
        <dbReference type="ARBA" id="ARBA00022801"/>
    </source>
</evidence>
<dbReference type="InterPro" id="IPR036726">
    <property type="entry name" value="GTP1_OBG_dom_sf"/>
</dbReference>
<dbReference type="AlphaFoldDB" id="A0A7L4UPC6"/>
<evidence type="ECO:0000256" key="8">
    <source>
        <dbReference type="HAMAP-Rule" id="MF_01454"/>
    </source>
</evidence>
<evidence type="ECO:0000259" key="11">
    <source>
        <dbReference type="PROSITE" id="PS51883"/>
    </source>
</evidence>
<feature type="domain" description="Obg" evidence="11">
    <location>
        <begin position="4"/>
        <end position="162"/>
    </location>
</feature>
<evidence type="ECO:0000313" key="13">
    <source>
        <dbReference type="Proteomes" id="UP000251835"/>
    </source>
</evidence>
<dbReference type="NCBIfam" id="TIGR02729">
    <property type="entry name" value="Obg_CgtA"/>
    <property type="match status" value="1"/>
</dbReference>
<dbReference type="Gene3D" id="3.40.50.300">
    <property type="entry name" value="P-loop containing nucleotide triphosphate hydrolases"/>
    <property type="match status" value="1"/>
</dbReference>
<keyword evidence="3 8" id="KW-0479">Metal-binding</keyword>
<dbReference type="InterPro" id="IPR027417">
    <property type="entry name" value="P-loop_NTPase"/>
</dbReference>
<organism evidence="12 13">
    <name type="scientific">Balneicella halophila</name>
    <dbReference type="NCBI Taxonomy" id="1537566"/>
    <lineage>
        <taxon>Bacteria</taxon>
        <taxon>Pseudomonadati</taxon>
        <taxon>Bacteroidota</taxon>
        <taxon>Bacteroidia</taxon>
        <taxon>Bacteroidales</taxon>
        <taxon>Balneicellaceae</taxon>
        <taxon>Balneicella</taxon>
    </lineage>
</organism>
<dbReference type="InterPro" id="IPR045086">
    <property type="entry name" value="OBG_GTPase"/>
</dbReference>
<dbReference type="GO" id="GO:0005737">
    <property type="term" value="C:cytoplasm"/>
    <property type="evidence" value="ECO:0007669"/>
    <property type="project" value="UniProtKB-SubCell"/>
</dbReference>
<evidence type="ECO:0000259" key="10">
    <source>
        <dbReference type="PROSITE" id="PS51710"/>
    </source>
</evidence>
<dbReference type="GO" id="GO:0043022">
    <property type="term" value="F:ribosome binding"/>
    <property type="evidence" value="ECO:0007669"/>
    <property type="project" value="UniProtKB-ARBA"/>
</dbReference>
<dbReference type="RefSeq" id="WP_116496539.1">
    <property type="nucleotide sequence ID" value="NZ_QENZ01000004.1"/>
</dbReference>
<feature type="compositionally biased region" description="Gly residues" evidence="9">
    <location>
        <begin position="36"/>
        <end position="46"/>
    </location>
</feature>
<evidence type="ECO:0000256" key="4">
    <source>
        <dbReference type="ARBA" id="ARBA00022741"/>
    </source>
</evidence>
<feature type="binding site" evidence="8">
    <location>
        <begin position="283"/>
        <end position="286"/>
    </location>
    <ligand>
        <name>GTP</name>
        <dbReference type="ChEBI" id="CHEBI:37565"/>
    </ligand>
</feature>
<keyword evidence="5 8" id="KW-0378">Hydrolase</keyword>
<gene>
    <name evidence="8" type="primary">obg</name>
    <name evidence="12" type="ORF">C7377_1323</name>
</gene>
<dbReference type="GO" id="GO:0042254">
    <property type="term" value="P:ribosome biogenesis"/>
    <property type="evidence" value="ECO:0007669"/>
    <property type="project" value="UniProtKB-UniRule"/>
</dbReference>
<dbReference type="PROSITE" id="PS51883">
    <property type="entry name" value="OBG"/>
    <property type="match status" value="1"/>
</dbReference>
<dbReference type="HAMAP" id="MF_01454">
    <property type="entry name" value="GTPase_Obg"/>
    <property type="match status" value="1"/>
</dbReference>
<keyword evidence="4 8" id="KW-0547">Nucleotide-binding</keyword>
<protein>
    <recommendedName>
        <fullName evidence="8">GTPase Obg</fullName>
        <ecNumber evidence="8">3.6.5.-</ecNumber>
    </recommendedName>
    <alternativeName>
        <fullName evidence="8">GTP-binding protein Obg</fullName>
    </alternativeName>
</protein>
<dbReference type="PIRSF" id="PIRSF002401">
    <property type="entry name" value="GTP_bd_Obg/CgtA"/>
    <property type="match status" value="1"/>
</dbReference>
<comment type="subcellular location">
    <subcellularLocation>
        <location evidence="8">Cytoplasm</location>
    </subcellularLocation>
</comment>
<dbReference type="PRINTS" id="PR00326">
    <property type="entry name" value="GTP1OBG"/>
</dbReference>
<feature type="region of interest" description="Disordered" evidence="9">
    <location>
        <begin position="19"/>
        <end position="46"/>
    </location>
</feature>
<feature type="binding site" evidence="8">
    <location>
        <position position="176"/>
    </location>
    <ligand>
        <name>Mg(2+)</name>
        <dbReference type="ChEBI" id="CHEBI:18420"/>
    </ligand>
</feature>
<evidence type="ECO:0000256" key="6">
    <source>
        <dbReference type="ARBA" id="ARBA00022842"/>
    </source>
</evidence>
<dbReference type="InterPro" id="IPR031167">
    <property type="entry name" value="G_OBG"/>
</dbReference>
<comment type="function">
    <text evidence="8">An essential GTPase which binds GTP, GDP and possibly (p)ppGpp with moderate affinity, with high nucleotide exchange rates and a fairly low GTP hydrolysis rate. Plays a role in control of the cell cycle, stress response, ribosome biogenesis and in those bacteria that undergo differentiation, in morphogenesis control.</text>
</comment>
<name>A0A7L4UPC6_BALHA</name>
<dbReference type="SUPFAM" id="SSF82051">
    <property type="entry name" value="Obg GTP-binding protein N-terminal domain"/>
    <property type="match status" value="1"/>
</dbReference>
<comment type="cofactor">
    <cofactor evidence="8">
        <name>Mg(2+)</name>
        <dbReference type="ChEBI" id="CHEBI:18420"/>
    </cofactor>
</comment>
<dbReference type="InterPro" id="IPR006073">
    <property type="entry name" value="GTP-bd"/>
</dbReference>
<dbReference type="GO" id="GO:0005525">
    <property type="term" value="F:GTP binding"/>
    <property type="evidence" value="ECO:0007669"/>
    <property type="project" value="UniProtKB-UniRule"/>
</dbReference>
<dbReference type="EMBL" id="QENZ01000004">
    <property type="protein sequence ID" value="PVX50993.1"/>
    <property type="molecule type" value="Genomic_DNA"/>
</dbReference>
<evidence type="ECO:0000256" key="3">
    <source>
        <dbReference type="ARBA" id="ARBA00022723"/>
    </source>
</evidence>
<dbReference type="NCBIfam" id="NF008955">
    <property type="entry name" value="PRK12297.1"/>
    <property type="match status" value="1"/>
</dbReference>
<keyword evidence="7 8" id="KW-0342">GTP-binding</keyword>
<dbReference type="InterPro" id="IPR006169">
    <property type="entry name" value="GTP1_OBG_dom"/>
</dbReference>
<dbReference type="SUPFAM" id="SSF52540">
    <property type="entry name" value="P-loop containing nucleoside triphosphate hydrolases"/>
    <property type="match status" value="1"/>
</dbReference>
<dbReference type="OrthoDB" id="9807318at2"/>
<dbReference type="Gene3D" id="2.70.210.12">
    <property type="entry name" value="GTP1/OBG domain"/>
    <property type="match status" value="1"/>
</dbReference>
<dbReference type="CDD" id="cd01898">
    <property type="entry name" value="Obg"/>
    <property type="match status" value="1"/>
</dbReference>
<dbReference type="PANTHER" id="PTHR11702">
    <property type="entry name" value="DEVELOPMENTALLY REGULATED GTP-BINDING PROTEIN-RELATED"/>
    <property type="match status" value="1"/>
</dbReference>